<evidence type="ECO:0000256" key="4">
    <source>
        <dbReference type="ARBA" id="ARBA00023136"/>
    </source>
</evidence>
<proteinExistence type="predicted"/>
<name>A0A0N4Y604_NIPBR</name>
<dbReference type="PROSITE" id="PS50262">
    <property type="entry name" value="G_PROTEIN_RECEP_F1_2"/>
    <property type="match status" value="1"/>
</dbReference>
<feature type="transmembrane region" description="Helical" evidence="6">
    <location>
        <begin position="96"/>
        <end position="117"/>
    </location>
</feature>
<reference evidence="8 9" key="2">
    <citation type="submission" date="2018-11" db="EMBL/GenBank/DDBJ databases">
        <authorList>
            <consortium name="Pathogen Informatics"/>
        </authorList>
    </citation>
    <scope>NUCLEOTIDE SEQUENCE [LARGE SCALE GENOMIC DNA]</scope>
</reference>
<feature type="domain" description="G-protein coupled receptors family 1 profile" evidence="7">
    <location>
        <begin position="1"/>
        <end position="249"/>
    </location>
</feature>
<evidence type="ECO:0000256" key="3">
    <source>
        <dbReference type="ARBA" id="ARBA00022989"/>
    </source>
</evidence>
<evidence type="ECO:0000259" key="7">
    <source>
        <dbReference type="PROSITE" id="PS50262"/>
    </source>
</evidence>
<dbReference type="EMBL" id="UYSL01020535">
    <property type="protein sequence ID" value="VDL75070.1"/>
    <property type="molecule type" value="Genomic_DNA"/>
</dbReference>
<feature type="transmembrane region" description="Helical" evidence="6">
    <location>
        <begin position="153"/>
        <end position="174"/>
    </location>
</feature>
<gene>
    <name evidence="8" type="ORF">NBR_LOCUS11481</name>
</gene>
<dbReference type="InterPro" id="IPR019430">
    <property type="entry name" value="7TM_GPCR_serpentine_rcpt_Srx"/>
</dbReference>
<evidence type="ECO:0000256" key="6">
    <source>
        <dbReference type="SAM" id="Phobius"/>
    </source>
</evidence>
<evidence type="ECO:0000256" key="1">
    <source>
        <dbReference type="ARBA" id="ARBA00004370"/>
    </source>
</evidence>
<dbReference type="PANTHER" id="PTHR22718">
    <property type="entry name" value="SERPENTINE RECEPTOR, CLASS X"/>
    <property type="match status" value="1"/>
</dbReference>
<accession>A0A0N4Y604</accession>
<keyword evidence="9" id="KW-1185">Reference proteome</keyword>
<comment type="subcellular location">
    <subcellularLocation>
        <location evidence="1">Membrane</location>
    </subcellularLocation>
</comment>
<dbReference type="WBParaSite" id="NBR_0001148001-mRNA-1">
    <property type="protein sequence ID" value="NBR_0001148001-mRNA-1"/>
    <property type="gene ID" value="NBR_0001148001"/>
</dbReference>
<protein>
    <submittedName>
        <fullName evidence="10">G_PROTEIN_RECEP_F1_2 domain-containing protein</fullName>
    </submittedName>
</protein>
<dbReference type="CDD" id="cd00637">
    <property type="entry name" value="7tm_classA_rhodopsin-like"/>
    <property type="match status" value="1"/>
</dbReference>
<feature type="region of interest" description="Disordered" evidence="5">
    <location>
        <begin position="469"/>
        <end position="513"/>
    </location>
</feature>
<keyword evidence="3 6" id="KW-1133">Transmembrane helix</keyword>
<dbReference type="PANTHER" id="PTHR22718:SF25">
    <property type="entry name" value="G-PROTEIN COUPLED RECEPTORS FAMILY 1 PROFILE DOMAIN-CONTAINING PROTEIN"/>
    <property type="match status" value="1"/>
</dbReference>
<evidence type="ECO:0000256" key="2">
    <source>
        <dbReference type="ARBA" id="ARBA00022692"/>
    </source>
</evidence>
<feature type="transmembrane region" description="Helical" evidence="6">
    <location>
        <begin position="129"/>
        <end position="147"/>
    </location>
</feature>
<evidence type="ECO:0000313" key="8">
    <source>
        <dbReference type="EMBL" id="VDL75070.1"/>
    </source>
</evidence>
<dbReference type="GO" id="GO:0016020">
    <property type="term" value="C:membrane"/>
    <property type="evidence" value="ECO:0007669"/>
    <property type="project" value="UniProtKB-SubCell"/>
</dbReference>
<organism evidence="10">
    <name type="scientific">Nippostrongylus brasiliensis</name>
    <name type="common">Rat hookworm</name>
    <dbReference type="NCBI Taxonomy" id="27835"/>
    <lineage>
        <taxon>Eukaryota</taxon>
        <taxon>Metazoa</taxon>
        <taxon>Ecdysozoa</taxon>
        <taxon>Nematoda</taxon>
        <taxon>Chromadorea</taxon>
        <taxon>Rhabditida</taxon>
        <taxon>Rhabditina</taxon>
        <taxon>Rhabditomorpha</taxon>
        <taxon>Strongyloidea</taxon>
        <taxon>Heligmosomidae</taxon>
        <taxon>Nippostrongylus</taxon>
    </lineage>
</organism>
<evidence type="ECO:0000313" key="9">
    <source>
        <dbReference type="Proteomes" id="UP000271162"/>
    </source>
</evidence>
<feature type="transmembrane region" description="Helical" evidence="6">
    <location>
        <begin position="294"/>
        <end position="315"/>
    </location>
</feature>
<reference evidence="10" key="1">
    <citation type="submission" date="2016-04" db="UniProtKB">
        <authorList>
            <consortium name="WormBaseParasite"/>
        </authorList>
    </citation>
    <scope>IDENTIFICATION</scope>
</reference>
<evidence type="ECO:0000313" key="10">
    <source>
        <dbReference type="WBParaSite" id="NBR_0001148001-mRNA-1"/>
    </source>
</evidence>
<dbReference type="Pfam" id="PF10328">
    <property type="entry name" value="7TM_GPCR_Srx"/>
    <property type="match status" value="1"/>
</dbReference>
<sequence length="592" mass="68059">MSRRKIGQVSFFALAGQILACDLGQLSTQLVVAFPLSLWGTNIYKGYTTIWIYTIFNVIDTISYNGVLWFTFVMAVNRLTVFIMPKLHQLLFSPSVVWRSIVLVWCVILVQVAGVNVLQCWKQFSYNKFYFYIRCYNSSSTLSFIWLDVMRYLSFALPVIMFVFYIYLFVFLRLTSPSHHGASRTSMVAARKTEINLLIQAVVVTAFLELQTLSFTFLPKLGTGFGEYYSSLAQNVISILNNSINPYVRLKNLEYDHRQHIPTINAIGVLLWLTIHSCRGKCKASLRPFLKMGLFFNILIIFSLIFVAIAVYVGASREKLIFKSYEVPIIASTYDEVAVVTNSVACNDIASATCHVLDVFRSWDDGKEDKLERTPERSSFYKDYGDLKKSVAYPTEAIVMLHLFQKIPKNEKLRLVEDLQVFLKSQIPVSPTLGKHLRYTSMLHLLFDKHGLGELMEAPTWIKEMFEDEKPKTSKVEKQDTSENEKQDTSENEKQDTSEDEKQETSEDQKRAMNVSDDVKIVMLTKSISKKLEEFTRLSHLELQGRNYSNLSEAVRKYIKRLEIDEEFNGEKVCIPTPFDSMMGRLENSFKG</sequence>
<feature type="transmembrane region" description="Helical" evidence="6">
    <location>
        <begin position="195"/>
        <end position="218"/>
    </location>
</feature>
<dbReference type="InterPro" id="IPR017452">
    <property type="entry name" value="GPCR_Rhodpsn_7TM"/>
</dbReference>
<dbReference type="SUPFAM" id="SSF81321">
    <property type="entry name" value="Family A G protein-coupled receptor-like"/>
    <property type="match status" value="1"/>
</dbReference>
<feature type="compositionally biased region" description="Basic and acidic residues" evidence="5">
    <location>
        <begin position="469"/>
        <end position="497"/>
    </location>
</feature>
<dbReference type="AlphaFoldDB" id="A0A0N4Y604"/>
<keyword evidence="2 6" id="KW-0812">Transmembrane</keyword>
<keyword evidence="4 6" id="KW-0472">Membrane</keyword>
<evidence type="ECO:0000256" key="5">
    <source>
        <dbReference type="SAM" id="MobiDB-lite"/>
    </source>
</evidence>
<dbReference type="Proteomes" id="UP000271162">
    <property type="component" value="Unassembled WGS sequence"/>
</dbReference>
<dbReference type="Gene3D" id="1.20.1070.10">
    <property type="entry name" value="Rhodopsin 7-helix transmembrane proteins"/>
    <property type="match status" value="1"/>
</dbReference>